<sequence length="83" mass="9122">MIVTPRLNLDEDEVRAALYIAAKHDRSLLDADPTRAQARMLITRTIESYGLATEGLENGLSDYEAAAINGWSDAQTRRVESGS</sequence>
<evidence type="ECO:0008006" key="3">
    <source>
        <dbReference type="Google" id="ProtNLM"/>
    </source>
</evidence>
<organism evidence="1 2">
    <name type="scientific">Actinoallomurus vinaceus</name>
    <dbReference type="NCBI Taxonomy" id="1080074"/>
    <lineage>
        <taxon>Bacteria</taxon>
        <taxon>Bacillati</taxon>
        <taxon>Actinomycetota</taxon>
        <taxon>Actinomycetes</taxon>
        <taxon>Streptosporangiales</taxon>
        <taxon>Thermomonosporaceae</taxon>
        <taxon>Actinoallomurus</taxon>
    </lineage>
</organism>
<accession>A0ABP8UDN4</accession>
<reference evidence="2" key="1">
    <citation type="journal article" date="2019" name="Int. J. Syst. Evol. Microbiol.">
        <title>The Global Catalogue of Microorganisms (GCM) 10K type strain sequencing project: providing services to taxonomists for standard genome sequencing and annotation.</title>
        <authorList>
            <consortium name="The Broad Institute Genomics Platform"/>
            <consortium name="The Broad Institute Genome Sequencing Center for Infectious Disease"/>
            <person name="Wu L."/>
            <person name="Ma J."/>
        </authorList>
    </citation>
    <scope>NUCLEOTIDE SEQUENCE [LARGE SCALE GENOMIC DNA]</scope>
    <source>
        <strain evidence="2">JCM 17939</strain>
    </source>
</reference>
<evidence type="ECO:0000313" key="1">
    <source>
        <dbReference type="EMBL" id="GAA4626756.1"/>
    </source>
</evidence>
<protein>
    <recommendedName>
        <fullName evidence="3">Antitoxin VbhA domain-containing protein</fullName>
    </recommendedName>
</protein>
<proteinExistence type="predicted"/>
<gene>
    <name evidence="1" type="ORF">GCM10023196_036290</name>
</gene>
<keyword evidence="2" id="KW-1185">Reference proteome</keyword>
<dbReference type="RefSeq" id="WP_345432014.1">
    <property type="nucleotide sequence ID" value="NZ_BAABHK010000004.1"/>
</dbReference>
<comment type="caution">
    <text evidence="1">The sequence shown here is derived from an EMBL/GenBank/DDBJ whole genome shotgun (WGS) entry which is preliminary data.</text>
</comment>
<evidence type="ECO:0000313" key="2">
    <source>
        <dbReference type="Proteomes" id="UP001501442"/>
    </source>
</evidence>
<dbReference type="EMBL" id="BAABHK010000004">
    <property type="protein sequence ID" value="GAA4626756.1"/>
    <property type="molecule type" value="Genomic_DNA"/>
</dbReference>
<name>A0ABP8UDN4_9ACTN</name>
<dbReference type="Proteomes" id="UP001501442">
    <property type="component" value="Unassembled WGS sequence"/>
</dbReference>